<organism evidence="2 3">
    <name type="scientific">Liparis tanakae</name>
    <name type="common">Tanaka's snailfish</name>
    <dbReference type="NCBI Taxonomy" id="230148"/>
    <lineage>
        <taxon>Eukaryota</taxon>
        <taxon>Metazoa</taxon>
        <taxon>Chordata</taxon>
        <taxon>Craniata</taxon>
        <taxon>Vertebrata</taxon>
        <taxon>Euteleostomi</taxon>
        <taxon>Actinopterygii</taxon>
        <taxon>Neopterygii</taxon>
        <taxon>Teleostei</taxon>
        <taxon>Neoteleostei</taxon>
        <taxon>Acanthomorphata</taxon>
        <taxon>Eupercaria</taxon>
        <taxon>Perciformes</taxon>
        <taxon>Cottioidei</taxon>
        <taxon>Cottales</taxon>
        <taxon>Liparidae</taxon>
        <taxon>Liparis</taxon>
    </lineage>
</organism>
<sequence>MRLLNAGHKRIHVIDPGEIPRMRLGGVDAFRVDAVEKALASSPLEARRLGFASRWRRPVGRRRAGEKVSRKHFPPVLHDIGVTPMCRGRRDETSADVPPPLAG</sequence>
<name>A0A4Z2FHQ6_9TELE</name>
<gene>
    <name evidence="2" type="ORF">EYF80_049073</name>
</gene>
<dbReference type="AlphaFoldDB" id="A0A4Z2FHQ6"/>
<evidence type="ECO:0000313" key="2">
    <source>
        <dbReference type="EMBL" id="TNN40758.1"/>
    </source>
</evidence>
<reference evidence="2 3" key="1">
    <citation type="submission" date="2019-03" db="EMBL/GenBank/DDBJ databases">
        <title>First draft genome of Liparis tanakae, snailfish: a comprehensive survey of snailfish specific genes.</title>
        <authorList>
            <person name="Kim W."/>
            <person name="Song I."/>
            <person name="Jeong J.-H."/>
            <person name="Kim D."/>
            <person name="Kim S."/>
            <person name="Ryu S."/>
            <person name="Song J.Y."/>
            <person name="Lee S.K."/>
        </authorList>
    </citation>
    <scope>NUCLEOTIDE SEQUENCE [LARGE SCALE GENOMIC DNA]</scope>
    <source>
        <tissue evidence="2">Muscle</tissue>
    </source>
</reference>
<evidence type="ECO:0000256" key="1">
    <source>
        <dbReference type="SAM" id="MobiDB-lite"/>
    </source>
</evidence>
<accession>A0A4Z2FHQ6</accession>
<proteinExistence type="predicted"/>
<comment type="caution">
    <text evidence="2">The sequence shown here is derived from an EMBL/GenBank/DDBJ whole genome shotgun (WGS) entry which is preliminary data.</text>
</comment>
<dbReference type="EMBL" id="SRLO01001162">
    <property type="protein sequence ID" value="TNN40758.1"/>
    <property type="molecule type" value="Genomic_DNA"/>
</dbReference>
<evidence type="ECO:0000313" key="3">
    <source>
        <dbReference type="Proteomes" id="UP000314294"/>
    </source>
</evidence>
<feature type="region of interest" description="Disordered" evidence="1">
    <location>
        <begin position="79"/>
        <end position="103"/>
    </location>
</feature>
<dbReference type="Proteomes" id="UP000314294">
    <property type="component" value="Unassembled WGS sequence"/>
</dbReference>
<protein>
    <submittedName>
        <fullName evidence="2">Uncharacterized protein</fullName>
    </submittedName>
</protein>
<keyword evidence="3" id="KW-1185">Reference proteome</keyword>